<dbReference type="SUPFAM" id="SSF53474">
    <property type="entry name" value="alpha/beta-Hydrolases"/>
    <property type="match status" value="1"/>
</dbReference>
<feature type="domain" description="Alpha/beta hydrolase fold-3" evidence="1">
    <location>
        <begin position="89"/>
        <end position="294"/>
    </location>
</feature>
<sequence length="394" mass="42959">MPNLLDADRLNHEYRRAILRARRDGVQPADPLATSLARARQDALAWHGYWQDPLPRLHRIIEQRIPGPVGPVPLRIFYPGRRKVSPLAVYFHGGGFVLNGVTTHERLLRDLAIRARMPVCGVGYSLAPEHRFPVQVEEALAAVRWIVQHAGELGIATGRIAFIGDSAGANLALATACALRDSGEAAPAFLALLYGMFSDDLDTPSHRTFGSGGFGLTTARMRWFWEQYVPDPADRRNPYAAPLHADLSGLPPTLLIGAGLDCLLDDTLRLAERLRVAGTQHVLSVYADLPHGFATLASAVSRADDAVSEAADALRYLYRSSVAGWAERHIRQQTAHRRLAEAFSGMSSRSSSLAASRCLVGHARERNSQAQAPLLPTQPVAIHQNAIQAARAGR</sequence>
<dbReference type="Proteomes" id="UP000516369">
    <property type="component" value="Chromosome"/>
</dbReference>
<protein>
    <submittedName>
        <fullName evidence="2">Alpha/beta hydrolase</fullName>
    </submittedName>
</protein>
<evidence type="ECO:0000259" key="1">
    <source>
        <dbReference type="Pfam" id="PF07859"/>
    </source>
</evidence>
<dbReference type="Pfam" id="PF07859">
    <property type="entry name" value="Abhydrolase_3"/>
    <property type="match status" value="1"/>
</dbReference>
<keyword evidence="3" id="KW-1185">Reference proteome</keyword>
<dbReference type="GO" id="GO:0004771">
    <property type="term" value="F:sterol ester esterase activity"/>
    <property type="evidence" value="ECO:0007669"/>
    <property type="project" value="TreeGrafter"/>
</dbReference>
<accession>A0A7H1N185</accession>
<keyword evidence="2" id="KW-0378">Hydrolase</keyword>
<dbReference type="InterPro" id="IPR029058">
    <property type="entry name" value="AB_hydrolase_fold"/>
</dbReference>
<dbReference type="InterPro" id="IPR013094">
    <property type="entry name" value="AB_hydrolase_3"/>
</dbReference>
<dbReference type="GO" id="GO:0019433">
    <property type="term" value="P:triglyceride catabolic process"/>
    <property type="evidence" value="ECO:0007669"/>
    <property type="project" value="TreeGrafter"/>
</dbReference>
<dbReference type="GO" id="GO:0005829">
    <property type="term" value="C:cytosol"/>
    <property type="evidence" value="ECO:0007669"/>
    <property type="project" value="TreeGrafter"/>
</dbReference>
<name>A0A7H1N185_9PROT</name>
<evidence type="ECO:0000313" key="3">
    <source>
        <dbReference type="Proteomes" id="UP000516369"/>
    </source>
</evidence>
<evidence type="ECO:0000313" key="2">
    <source>
        <dbReference type="EMBL" id="QNT69471.1"/>
    </source>
</evidence>
<organism evidence="2 3">
    <name type="scientific">Defluviicoccus vanus</name>
    <dbReference type="NCBI Taxonomy" id="111831"/>
    <lineage>
        <taxon>Bacteria</taxon>
        <taxon>Pseudomonadati</taxon>
        <taxon>Pseudomonadota</taxon>
        <taxon>Alphaproteobacteria</taxon>
        <taxon>Rhodospirillales</taxon>
        <taxon>Rhodospirillaceae</taxon>
        <taxon>Defluviicoccus</taxon>
    </lineage>
</organism>
<dbReference type="PANTHER" id="PTHR23025:SF3">
    <property type="entry name" value="HORMONE-SENSITIVE LIPASE"/>
    <property type="match status" value="1"/>
</dbReference>
<dbReference type="EMBL" id="CP053923">
    <property type="protein sequence ID" value="QNT69471.1"/>
    <property type="molecule type" value="Genomic_DNA"/>
</dbReference>
<dbReference type="RefSeq" id="WP_190262973.1">
    <property type="nucleotide sequence ID" value="NZ_CP053923.1"/>
</dbReference>
<reference evidence="2 3" key="1">
    <citation type="submission" date="2020-05" db="EMBL/GenBank/DDBJ databases">
        <title>Complete closed genome sequence of Defluviicoccus vanus.</title>
        <authorList>
            <person name="Bessarab I."/>
            <person name="Arumugam K."/>
            <person name="Maszenan A.M."/>
            <person name="Seviour R.J."/>
            <person name="Williams R.B."/>
        </authorList>
    </citation>
    <scope>NUCLEOTIDE SEQUENCE [LARGE SCALE GENOMIC DNA]</scope>
    <source>
        <strain evidence="2 3">Ben 114</strain>
    </source>
</reference>
<gene>
    <name evidence="2" type="ORF">HQ394_09205</name>
</gene>
<dbReference type="PANTHER" id="PTHR23025">
    <property type="entry name" value="TRIACYLGLYCEROL LIPASE"/>
    <property type="match status" value="1"/>
</dbReference>
<dbReference type="AlphaFoldDB" id="A0A7H1N185"/>
<proteinExistence type="predicted"/>
<dbReference type="KEGG" id="dvn:HQ394_09205"/>
<dbReference type="GO" id="GO:0004806">
    <property type="term" value="F:triacylglycerol lipase activity"/>
    <property type="evidence" value="ECO:0007669"/>
    <property type="project" value="TreeGrafter"/>
</dbReference>
<dbReference type="Gene3D" id="3.40.50.1820">
    <property type="entry name" value="alpha/beta hydrolase"/>
    <property type="match status" value="1"/>
</dbReference>